<dbReference type="Gene3D" id="3.40.50.450">
    <property type="match status" value="1"/>
</dbReference>
<evidence type="ECO:0000313" key="4">
    <source>
        <dbReference type="EMBL" id="RMA82380.1"/>
    </source>
</evidence>
<sequence>MIKGICVYCGSSGQVAPHYLAEAATLGELLAEQQITLIYGGANVGSMGAMADACLAAGGKVIGVMPRGLVEKEVAHQGLTELHIVDDMHQRKAMMADLADAFIALPGGMGTLEELFEALTWAQLEFHGKAIGVLNSQGYFSQLLAFLSHAASEGFMHQRHVGLLLEDASAAGLIEKLQRYQPQEQSKWW</sequence>
<keyword evidence="5" id="KW-1185">Reference proteome</keyword>
<evidence type="ECO:0000313" key="5">
    <source>
        <dbReference type="Proteomes" id="UP000267187"/>
    </source>
</evidence>
<comment type="catalytic activity">
    <reaction evidence="1">
        <text>AMP + H2O = D-ribose 5-phosphate + adenine</text>
        <dbReference type="Rhea" id="RHEA:20129"/>
        <dbReference type="ChEBI" id="CHEBI:15377"/>
        <dbReference type="ChEBI" id="CHEBI:16708"/>
        <dbReference type="ChEBI" id="CHEBI:78346"/>
        <dbReference type="ChEBI" id="CHEBI:456215"/>
        <dbReference type="EC" id="3.2.2.4"/>
    </reaction>
</comment>
<organism evidence="4 5">
    <name type="scientific">Umboniibacter marinipuniceus</name>
    <dbReference type="NCBI Taxonomy" id="569599"/>
    <lineage>
        <taxon>Bacteria</taxon>
        <taxon>Pseudomonadati</taxon>
        <taxon>Pseudomonadota</taxon>
        <taxon>Gammaproteobacteria</taxon>
        <taxon>Cellvibrionales</taxon>
        <taxon>Cellvibrionaceae</taxon>
        <taxon>Umboniibacter</taxon>
    </lineage>
</organism>
<protein>
    <recommendedName>
        <fullName evidence="3">Cytokinin riboside 5'-monophosphate phosphoribohydrolase</fullName>
        <ecNumber evidence="3">3.2.2.n1</ecNumber>
    </recommendedName>
</protein>
<dbReference type="InterPro" id="IPR005269">
    <property type="entry name" value="LOG"/>
</dbReference>
<dbReference type="EC" id="3.2.2.n1" evidence="3"/>
<reference evidence="4 5" key="1">
    <citation type="submission" date="2018-10" db="EMBL/GenBank/DDBJ databases">
        <title>Genomic Encyclopedia of Type Strains, Phase IV (KMG-IV): sequencing the most valuable type-strain genomes for metagenomic binning, comparative biology and taxonomic classification.</title>
        <authorList>
            <person name="Goeker M."/>
        </authorList>
    </citation>
    <scope>NUCLEOTIDE SEQUENCE [LARGE SCALE GENOMIC DNA]</scope>
    <source>
        <strain evidence="4 5">DSM 25080</strain>
    </source>
</reference>
<accession>A0A3M0ABU7</accession>
<dbReference type="SUPFAM" id="SSF102405">
    <property type="entry name" value="MCP/YpsA-like"/>
    <property type="match status" value="1"/>
</dbReference>
<proteinExistence type="inferred from homology"/>
<comment type="similarity">
    <text evidence="2 3">Belongs to the LOG family.</text>
</comment>
<dbReference type="GO" id="GO:0009691">
    <property type="term" value="P:cytokinin biosynthetic process"/>
    <property type="evidence" value="ECO:0007669"/>
    <property type="project" value="UniProtKB-UniRule"/>
</dbReference>
<dbReference type="Pfam" id="PF03641">
    <property type="entry name" value="Lysine_decarbox"/>
    <property type="match status" value="1"/>
</dbReference>
<dbReference type="GO" id="GO:0008714">
    <property type="term" value="F:AMP nucleosidase activity"/>
    <property type="evidence" value="ECO:0007669"/>
    <property type="project" value="UniProtKB-EC"/>
</dbReference>
<dbReference type="EMBL" id="REFJ01000001">
    <property type="protein sequence ID" value="RMA82380.1"/>
    <property type="molecule type" value="Genomic_DNA"/>
</dbReference>
<keyword evidence="3" id="KW-0378">Hydrolase</keyword>
<name>A0A3M0ABU7_9GAMM</name>
<dbReference type="InterPro" id="IPR031100">
    <property type="entry name" value="LOG_fam"/>
</dbReference>
<dbReference type="AlphaFoldDB" id="A0A3M0ABU7"/>
<evidence type="ECO:0000256" key="3">
    <source>
        <dbReference type="RuleBase" id="RU363015"/>
    </source>
</evidence>
<dbReference type="PANTHER" id="PTHR31223">
    <property type="entry name" value="LOG FAMILY PROTEIN YJL055W"/>
    <property type="match status" value="1"/>
</dbReference>
<keyword evidence="3" id="KW-0203">Cytokinin biosynthesis</keyword>
<dbReference type="RefSeq" id="WP_121875718.1">
    <property type="nucleotide sequence ID" value="NZ_REFJ01000001.1"/>
</dbReference>
<evidence type="ECO:0000256" key="1">
    <source>
        <dbReference type="ARBA" id="ARBA00000274"/>
    </source>
</evidence>
<gene>
    <name evidence="4" type="ORF">DFR27_0329</name>
</gene>
<dbReference type="PANTHER" id="PTHR31223:SF70">
    <property type="entry name" value="LOG FAMILY PROTEIN YJL055W"/>
    <property type="match status" value="1"/>
</dbReference>
<comment type="caution">
    <text evidence="4">The sequence shown here is derived from an EMBL/GenBank/DDBJ whole genome shotgun (WGS) entry which is preliminary data.</text>
</comment>
<dbReference type="NCBIfam" id="TIGR00730">
    <property type="entry name" value="Rossman fold protein, TIGR00730 family"/>
    <property type="match status" value="1"/>
</dbReference>
<dbReference type="GO" id="GO:0005829">
    <property type="term" value="C:cytosol"/>
    <property type="evidence" value="ECO:0007669"/>
    <property type="project" value="TreeGrafter"/>
</dbReference>
<dbReference type="Proteomes" id="UP000267187">
    <property type="component" value="Unassembled WGS sequence"/>
</dbReference>
<evidence type="ECO:0000256" key="2">
    <source>
        <dbReference type="ARBA" id="ARBA00006763"/>
    </source>
</evidence>
<dbReference type="OrthoDB" id="9801098at2"/>